<dbReference type="InterPro" id="IPR019407">
    <property type="entry name" value="CTU2"/>
</dbReference>
<dbReference type="Gene3D" id="3.40.50.620">
    <property type="entry name" value="HUPs"/>
    <property type="match status" value="1"/>
</dbReference>
<name>A0AAD1TDF4_PELCU</name>
<dbReference type="GO" id="GO:0016783">
    <property type="term" value="F:sulfurtransferase activity"/>
    <property type="evidence" value="ECO:0007669"/>
    <property type="project" value="TreeGrafter"/>
</dbReference>
<dbReference type="GO" id="GO:0005829">
    <property type="term" value="C:cytosol"/>
    <property type="evidence" value="ECO:0007669"/>
    <property type="project" value="TreeGrafter"/>
</dbReference>
<keyword evidence="1 3" id="KW-0963">Cytoplasm</keyword>
<protein>
    <recommendedName>
        <fullName evidence="3">Cytoplasmic tRNA 2-thiolation protein 2</fullName>
    </recommendedName>
</protein>
<comment type="similarity">
    <text evidence="3">Belongs to the CTU2/NCS2 family.</text>
</comment>
<dbReference type="GO" id="GO:0032447">
    <property type="term" value="P:protein urmylation"/>
    <property type="evidence" value="ECO:0007669"/>
    <property type="project" value="UniProtKB-UniRule"/>
</dbReference>
<keyword evidence="5" id="KW-1185">Reference proteome</keyword>
<dbReference type="Pfam" id="PF10288">
    <property type="entry name" value="CTU2"/>
    <property type="match status" value="1"/>
</dbReference>
<comment type="function">
    <text evidence="3">Plays a central role in 2-thiolation of mcm(5)S(2)U at tRNA wobble positions of tRNA(Lys), tRNA(Glu) and tRNA(Gln). May act by forming a heterodimer with CTU1/ATPBD3 that ligates sulfur from thiocarboxylated URM1 onto the uridine of tRNAs at wobble position.</text>
</comment>
<dbReference type="GO" id="GO:0002143">
    <property type="term" value="P:tRNA wobble position uridine thiolation"/>
    <property type="evidence" value="ECO:0007669"/>
    <property type="project" value="TreeGrafter"/>
</dbReference>
<organism evidence="4 5">
    <name type="scientific">Pelobates cultripes</name>
    <name type="common">Western spadefoot toad</name>
    <dbReference type="NCBI Taxonomy" id="61616"/>
    <lineage>
        <taxon>Eukaryota</taxon>
        <taxon>Metazoa</taxon>
        <taxon>Chordata</taxon>
        <taxon>Craniata</taxon>
        <taxon>Vertebrata</taxon>
        <taxon>Euteleostomi</taxon>
        <taxon>Amphibia</taxon>
        <taxon>Batrachia</taxon>
        <taxon>Anura</taxon>
        <taxon>Pelobatoidea</taxon>
        <taxon>Pelobatidae</taxon>
        <taxon>Pelobates</taxon>
    </lineage>
</organism>
<accession>A0AAD1TDF4</accession>
<dbReference type="HAMAP" id="MF_03054">
    <property type="entry name" value="CTU2"/>
    <property type="match status" value="1"/>
</dbReference>
<dbReference type="AlphaFoldDB" id="A0AAD1TDF4"/>
<dbReference type="GO" id="GO:0000049">
    <property type="term" value="F:tRNA binding"/>
    <property type="evidence" value="ECO:0007669"/>
    <property type="project" value="InterPro"/>
</dbReference>
<evidence type="ECO:0000256" key="1">
    <source>
        <dbReference type="ARBA" id="ARBA00022490"/>
    </source>
</evidence>
<gene>
    <name evidence="3" type="primary">CTU2</name>
    <name evidence="3" type="synonym">NCS2</name>
    <name evidence="4" type="ORF">PECUL_23A048554</name>
</gene>
<sequence length="503" mass="56889">MCEVEDDYIGELREREKGLGQKCMKCKEGSAVLIIRVGDAFCKSCFKEYFVHKFRAMLGKNRVVYPGEKVLLAYSGGPSSSAMIQQVQEGLGRDAPKKLRFVPGIIFIDEGAVSGQSWEEREETFSNVRHVLEDTGFPFHIVRLEEVFLLPHSVLQRNLSESTPQKQNYKQAVGHYMEQEDSQRRVVDELAQLSTADPTSPRASDLLPNSSSPARFTEQLVQLFTSVKTLTAKQELLHTLRNHLILHTARSYGYSKIMSGESCTRLAVNLLSNISLGRGAFLPMDTGFSDSRYGDVLFIRPMREYSVKEISFYNRLFNVPSIFIKTLDTKALENSSIQRLTETFITKLQADFPSTVSTVYRTSEKLNTCTAENRKDGILQEQCLLCLCPLDTHSDRASAYQATKVSQNLSQRMKQNCAVPAKDSGKLCCKQGQCCEKTENKPTLRAAGIVHILCYSCQVTMKDLESVDHLPQYIHHEAEHRTRRCEMRKEIQEFLLDDGSDDA</sequence>
<dbReference type="PANTHER" id="PTHR20882">
    <property type="entry name" value="CYTOPLASMIC TRNA 2-THIOLATION PROTEIN 2"/>
    <property type="match status" value="1"/>
</dbReference>
<dbReference type="PANTHER" id="PTHR20882:SF14">
    <property type="entry name" value="CYTOPLASMIC TRNA 2-THIOLATION PROTEIN 2"/>
    <property type="match status" value="1"/>
</dbReference>
<dbReference type="EMBL" id="OW240923">
    <property type="protein sequence ID" value="CAH2324399.1"/>
    <property type="molecule type" value="Genomic_DNA"/>
</dbReference>
<comment type="pathway">
    <text evidence="3">tRNA modification; 5-methoxycarbonylmethyl-2-thiouridine-tRNA biosynthesis.</text>
</comment>
<dbReference type="SUPFAM" id="SSF52402">
    <property type="entry name" value="Adenine nucleotide alpha hydrolases-like"/>
    <property type="match status" value="1"/>
</dbReference>
<dbReference type="InterPro" id="IPR014729">
    <property type="entry name" value="Rossmann-like_a/b/a_fold"/>
</dbReference>
<evidence type="ECO:0000256" key="3">
    <source>
        <dbReference type="HAMAP-Rule" id="MF_03054"/>
    </source>
</evidence>
<keyword evidence="2 3" id="KW-0819">tRNA processing</keyword>
<evidence type="ECO:0000313" key="5">
    <source>
        <dbReference type="Proteomes" id="UP001295444"/>
    </source>
</evidence>
<proteinExistence type="inferred from homology"/>
<comment type="subcellular location">
    <subcellularLocation>
        <location evidence="3">Cytoplasm</location>
    </subcellularLocation>
</comment>
<dbReference type="Proteomes" id="UP001295444">
    <property type="component" value="Chromosome 12"/>
</dbReference>
<reference evidence="4" key="1">
    <citation type="submission" date="2022-03" db="EMBL/GenBank/DDBJ databases">
        <authorList>
            <person name="Alioto T."/>
            <person name="Alioto T."/>
            <person name="Gomez Garrido J."/>
        </authorList>
    </citation>
    <scope>NUCLEOTIDE SEQUENCE</scope>
</reference>
<evidence type="ECO:0000313" key="4">
    <source>
        <dbReference type="EMBL" id="CAH2324399.1"/>
    </source>
</evidence>
<evidence type="ECO:0000256" key="2">
    <source>
        <dbReference type="ARBA" id="ARBA00022694"/>
    </source>
</evidence>
<dbReference type="GO" id="GO:0016779">
    <property type="term" value="F:nucleotidyltransferase activity"/>
    <property type="evidence" value="ECO:0007669"/>
    <property type="project" value="UniProtKB-UniRule"/>
</dbReference>